<dbReference type="STRING" id="419481.SAMN05216233_10895"/>
<keyword evidence="2" id="KW-1185">Reference proteome</keyword>
<proteinExistence type="predicted"/>
<gene>
    <name evidence="1" type="ORF">SAMN05216233_10895</name>
</gene>
<dbReference type="Proteomes" id="UP000198870">
    <property type="component" value="Unassembled WGS sequence"/>
</dbReference>
<organism evidence="1 2">
    <name type="scientific">Desulfoluna spongiiphila</name>
    <dbReference type="NCBI Taxonomy" id="419481"/>
    <lineage>
        <taxon>Bacteria</taxon>
        <taxon>Pseudomonadati</taxon>
        <taxon>Thermodesulfobacteriota</taxon>
        <taxon>Desulfobacteria</taxon>
        <taxon>Desulfobacterales</taxon>
        <taxon>Desulfolunaceae</taxon>
        <taxon>Desulfoluna</taxon>
    </lineage>
</organism>
<dbReference type="AlphaFoldDB" id="A0A1G5FIS0"/>
<evidence type="ECO:0000313" key="1">
    <source>
        <dbReference type="EMBL" id="SCY39185.1"/>
    </source>
</evidence>
<dbReference type="RefSeq" id="WP_092210956.1">
    <property type="nucleotide sequence ID" value="NZ_FMUX01000008.1"/>
</dbReference>
<dbReference type="InterPro" id="IPR010272">
    <property type="entry name" value="T6SS_TssF"/>
</dbReference>
<sequence>MEVDRSLYETYLEEMQGLERFRHRYGNRYPDIPLESDDPDTRRLMEAMALFSARTRSLTEEKTRLFHFRMLARLFGEFIQPLPASIQVAFQATGLAEQMRLPAGTRLGVSDGEGDLTLFRTEHPVVLHPMAVRETLLSKNQRRLDLTFDLSYPHTGPLKIPLTLHTQGDLITAAALYRQLAGCTGTATPDSGESLPVTVETETIDTGEHPILALRDFFHDPASHLRVILCLPEIPQGCRRLAFALYSSIPWPDLCEEEGTFMPMTARAKNRITAHAAPILHDGTRQRHPLRAPDPLNGSVPLAVNGVYTDSSEGLVPLQPEYMDGGGQGYALDLFPKADGLEVSLRLALPEAFHRPVTVVAEADWYRPDFRRIAWKQLALFLYDHEVPGVTPILCGPPSLQRVPDAAAAAERLPELAAWKHAQWMHPEEINELMERWMGAWSGPFRDLKPIVGRLSLDGSGAVPCCEVAYTAPLGRLAPLATLFEEGFVKTLDAWIMRPGLKLRRLTPGSMERDGDHDAA</sequence>
<evidence type="ECO:0000313" key="2">
    <source>
        <dbReference type="Proteomes" id="UP000198870"/>
    </source>
</evidence>
<dbReference type="EMBL" id="FMUX01000008">
    <property type="protein sequence ID" value="SCY39185.1"/>
    <property type="molecule type" value="Genomic_DNA"/>
</dbReference>
<reference evidence="1 2" key="1">
    <citation type="submission" date="2016-10" db="EMBL/GenBank/DDBJ databases">
        <authorList>
            <person name="de Groot N.N."/>
        </authorList>
    </citation>
    <scope>NUCLEOTIDE SEQUENCE [LARGE SCALE GENOMIC DNA]</scope>
    <source>
        <strain evidence="1 2">AA1</strain>
    </source>
</reference>
<dbReference type="PANTHER" id="PTHR35370">
    <property type="entry name" value="CYTOPLASMIC PROTEIN-RELATED-RELATED"/>
    <property type="match status" value="1"/>
</dbReference>
<protein>
    <submittedName>
        <fullName evidence="1">Type VI secretion system, ImpG, VasA, VC_A0110</fullName>
    </submittedName>
</protein>
<dbReference type="Pfam" id="PF05947">
    <property type="entry name" value="T6SS_TssF"/>
    <property type="match status" value="1"/>
</dbReference>
<dbReference type="PANTHER" id="PTHR35370:SF1">
    <property type="entry name" value="TYPE VI SECRETION SYSTEM COMPONENT TSSF1"/>
    <property type="match status" value="1"/>
</dbReference>
<dbReference type="OrthoDB" id="5481098at2"/>
<name>A0A1G5FIS0_9BACT</name>
<accession>A0A1G5FIS0</accession>